<dbReference type="RefSeq" id="WP_381259161.1">
    <property type="nucleotide sequence ID" value="NZ_JBHTBI010000032.1"/>
</dbReference>
<evidence type="ECO:0000259" key="5">
    <source>
        <dbReference type="PROSITE" id="PS51671"/>
    </source>
</evidence>
<dbReference type="PROSITE" id="PS51671">
    <property type="entry name" value="ACT"/>
    <property type="match status" value="1"/>
</dbReference>
<dbReference type="Gene3D" id="3.40.50.170">
    <property type="entry name" value="Formyl transferase, N-terminal domain"/>
    <property type="match status" value="1"/>
</dbReference>
<dbReference type="InterPro" id="IPR004810">
    <property type="entry name" value="PurU"/>
</dbReference>
<protein>
    <recommendedName>
        <fullName evidence="3 4">Formyltetrahydrofolate deformylase</fullName>
        <ecNumber evidence="3 4">3.5.1.10</ecNumber>
    </recommendedName>
    <alternativeName>
        <fullName evidence="3">Formyl-FH(4) hydrolase</fullName>
    </alternativeName>
</protein>
<dbReference type="InterPro" id="IPR002376">
    <property type="entry name" value="Formyl_transf_N"/>
</dbReference>
<feature type="active site" evidence="3">
    <location>
        <position position="234"/>
    </location>
</feature>
<dbReference type="EMBL" id="JBHTEC010000001">
    <property type="protein sequence ID" value="MFD0287386.1"/>
    <property type="molecule type" value="Genomic_DNA"/>
</dbReference>
<dbReference type="SUPFAM" id="SSF55021">
    <property type="entry name" value="ACT-like"/>
    <property type="match status" value="1"/>
</dbReference>
<dbReference type="PIRSF" id="PIRSF036480">
    <property type="entry name" value="FormyFH4_hydr"/>
    <property type="match status" value="1"/>
</dbReference>
<dbReference type="Proteomes" id="UP001596957">
    <property type="component" value="Unassembled WGS sequence"/>
</dbReference>
<dbReference type="CDD" id="cd04875">
    <property type="entry name" value="ACT_F4HF-DF"/>
    <property type="match status" value="1"/>
</dbReference>
<proteinExistence type="inferred from homology"/>
<comment type="similarity">
    <text evidence="3">Belongs to the PurU family.</text>
</comment>
<comment type="caution">
    <text evidence="6">The sequence shown here is derived from an EMBL/GenBank/DDBJ whole genome shotgun (WGS) entry which is preliminary data.</text>
</comment>
<dbReference type="NCBIfam" id="NF004684">
    <property type="entry name" value="PRK06027.1"/>
    <property type="match status" value="1"/>
</dbReference>
<sequence>MTSSTAPGTEFVLTVSCRDRLGIVHRVSGFLAELGFTILESRQFGEASTDTFFLRLHARSETGPWDTEPLRKQFEPIAAEFDMDWQLHDTTEKRRLIVMVSRFGHCLNDLLYRVRSGSLPVEIAAVVSNHRDFEDLTTWHGLPFHHVPVTADTKPQAERQLLDLVEEYEADTVVLARYMQVLSDNLCTELAGRVINIHHSLLPSFKGARPYAQAHARGVKVIGATAHFVTADLDEGPIIEQAFARVDHGLTPAQLTALGRDLEAGALARAVQWHAEHRVLLNGHRTVVFD</sequence>
<dbReference type="InterPro" id="IPR044074">
    <property type="entry name" value="PurU_ACT"/>
</dbReference>
<name>A0ABW2VSG8_9ACTN</name>
<dbReference type="Pfam" id="PF00551">
    <property type="entry name" value="Formyl_trans_N"/>
    <property type="match status" value="1"/>
</dbReference>
<evidence type="ECO:0000313" key="6">
    <source>
        <dbReference type="EMBL" id="MFD0287386.1"/>
    </source>
</evidence>
<comment type="catalytic activity">
    <reaction evidence="3">
        <text>(6R)-10-formyltetrahydrofolate + H2O = (6S)-5,6,7,8-tetrahydrofolate + formate + H(+)</text>
        <dbReference type="Rhea" id="RHEA:19833"/>
        <dbReference type="ChEBI" id="CHEBI:15377"/>
        <dbReference type="ChEBI" id="CHEBI:15378"/>
        <dbReference type="ChEBI" id="CHEBI:15740"/>
        <dbReference type="ChEBI" id="CHEBI:57453"/>
        <dbReference type="ChEBI" id="CHEBI:195366"/>
        <dbReference type="EC" id="3.5.1.10"/>
    </reaction>
</comment>
<dbReference type="InterPro" id="IPR036477">
    <property type="entry name" value="Formyl_transf_N_sf"/>
</dbReference>
<evidence type="ECO:0000256" key="3">
    <source>
        <dbReference type="HAMAP-Rule" id="MF_01927"/>
    </source>
</evidence>
<dbReference type="CDD" id="cd08648">
    <property type="entry name" value="FMT_core_Formyl-FH4-Hydrolase_C"/>
    <property type="match status" value="1"/>
</dbReference>
<dbReference type="HAMAP" id="MF_01927">
    <property type="entry name" value="PurU"/>
    <property type="match status" value="1"/>
</dbReference>
<dbReference type="PANTHER" id="PTHR42706">
    <property type="entry name" value="FORMYLTETRAHYDROFOLATE DEFORMYLASE"/>
    <property type="match status" value="1"/>
</dbReference>
<dbReference type="NCBIfam" id="TIGR00655">
    <property type="entry name" value="PurU"/>
    <property type="match status" value="1"/>
</dbReference>
<evidence type="ECO:0000256" key="2">
    <source>
        <dbReference type="ARBA" id="ARBA00022801"/>
    </source>
</evidence>
<feature type="domain" description="ACT" evidence="5">
    <location>
        <begin position="12"/>
        <end position="92"/>
    </location>
</feature>
<keyword evidence="7" id="KW-1185">Reference proteome</keyword>
<comment type="function">
    <text evidence="3">Catalyzes the hydrolysis of 10-formyltetrahydrofolate (formyl-FH4) to formate and tetrahydrofolate (FH4).</text>
</comment>
<accession>A0ABW2VSG8</accession>
<keyword evidence="2 3" id="KW-0378">Hydrolase</keyword>
<evidence type="ECO:0000256" key="4">
    <source>
        <dbReference type="NCBIfam" id="TIGR00655"/>
    </source>
</evidence>
<gene>
    <name evidence="3 6" type="primary">purU</name>
    <name evidence="6" type="ORF">ACFQZP_38090</name>
</gene>
<organism evidence="6 7">
    <name type="scientific">Streptomyces lutosisoli</name>
    <dbReference type="NCBI Taxonomy" id="2665721"/>
    <lineage>
        <taxon>Bacteria</taxon>
        <taxon>Bacillati</taxon>
        <taxon>Actinomycetota</taxon>
        <taxon>Actinomycetes</taxon>
        <taxon>Kitasatosporales</taxon>
        <taxon>Streptomycetaceae</taxon>
        <taxon>Streptomyces</taxon>
    </lineage>
</organism>
<evidence type="ECO:0000256" key="1">
    <source>
        <dbReference type="ARBA" id="ARBA00022563"/>
    </source>
</evidence>
<dbReference type="InterPro" id="IPR002912">
    <property type="entry name" value="ACT_dom"/>
</dbReference>
<dbReference type="GO" id="GO:0008864">
    <property type="term" value="F:formyltetrahydrofolate deformylase activity"/>
    <property type="evidence" value="ECO:0007669"/>
    <property type="project" value="UniProtKB-EC"/>
</dbReference>
<reference evidence="7" key="1">
    <citation type="journal article" date="2019" name="Int. J. Syst. Evol. Microbiol.">
        <title>The Global Catalogue of Microorganisms (GCM) 10K type strain sequencing project: providing services to taxonomists for standard genome sequencing and annotation.</title>
        <authorList>
            <consortium name="The Broad Institute Genomics Platform"/>
            <consortium name="The Broad Institute Genome Sequencing Center for Infectious Disease"/>
            <person name="Wu L."/>
            <person name="Ma J."/>
        </authorList>
    </citation>
    <scope>NUCLEOTIDE SEQUENCE [LARGE SCALE GENOMIC DNA]</scope>
    <source>
        <strain evidence="7">CGMCC 4.7198</strain>
    </source>
</reference>
<dbReference type="InterPro" id="IPR041729">
    <property type="entry name" value="Formyl-FH4-Hydrolase_C"/>
</dbReference>
<dbReference type="Gene3D" id="3.30.70.260">
    <property type="match status" value="1"/>
</dbReference>
<evidence type="ECO:0000313" key="7">
    <source>
        <dbReference type="Proteomes" id="UP001596957"/>
    </source>
</evidence>
<dbReference type="EC" id="3.5.1.10" evidence="3 4"/>
<comment type="pathway">
    <text evidence="3">Purine metabolism; IMP biosynthesis via de novo pathway; formate from 10-formyl-5,6,7,8-tetrahydrofolate: step 1/1.</text>
</comment>
<dbReference type="PANTHER" id="PTHR42706:SF1">
    <property type="entry name" value="FORMYLTETRAHYDROFOLATE DEFORMYLASE 2, MITOCHONDRIAL"/>
    <property type="match status" value="1"/>
</dbReference>
<dbReference type="SUPFAM" id="SSF53328">
    <property type="entry name" value="Formyltransferase"/>
    <property type="match status" value="1"/>
</dbReference>
<dbReference type="InterPro" id="IPR045865">
    <property type="entry name" value="ACT-like_dom_sf"/>
</dbReference>
<keyword evidence="1 3" id="KW-0554">One-carbon metabolism</keyword>
<keyword evidence="3" id="KW-0658">Purine biosynthesis</keyword>
<dbReference type="PRINTS" id="PR01575">
    <property type="entry name" value="FFH4HYDRLASE"/>
</dbReference>